<dbReference type="InterPro" id="IPR027463">
    <property type="entry name" value="AcrB_DN_DC_subdom"/>
</dbReference>
<dbReference type="RefSeq" id="WP_151150405.1">
    <property type="nucleotide sequence ID" value="NZ_WAIE01000002.1"/>
</dbReference>
<protein>
    <submittedName>
        <fullName evidence="10">Multidrug efflux RND transporter permease subunit</fullName>
    </submittedName>
</protein>
<feature type="transmembrane region" description="Helical" evidence="9">
    <location>
        <begin position="921"/>
        <end position="944"/>
    </location>
</feature>
<evidence type="ECO:0000256" key="1">
    <source>
        <dbReference type="ARBA" id="ARBA00004429"/>
    </source>
</evidence>
<dbReference type="PANTHER" id="PTHR32063">
    <property type="match status" value="1"/>
</dbReference>
<keyword evidence="3" id="KW-0813">Transport</keyword>
<dbReference type="Gene3D" id="1.20.1640.10">
    <property type="entry name" value="Multidrug efflux transporter AcrB transmembrane domain"/>
    <property type="match status" value="2"/>
</dbReference>
<dbReference type="AlphaFoldDB" id="A0A6N6N4P1"/>
<dbReference type="Proteomes" id="UP000438699">
    <property type="component" value="Unassembled WGS sequence"/>
</dbReference>
<proteinExistence type="inferred from homology"/>
<evidence type="ECO:0000256" key="3">
    <source>
        <dbReference type="ARBA" id="ARBA00022448"/>
    </source>
</evidence>
<dbReference type="SUPFAM" id="SSF82714">
    <property type="entry name" value="Multidrug efflux transporter AcrB TolC docking domain, DN and DC subdomains"/>
    <property type="match status" value="2"/>
</dbReference>
<gene>
    <name evidence="10" type="ORF">F8A88_06890</name>
</gene>
<feature type="transmembrane region" description="Helical" evidence="9">
    <location>
        <begin position="367"/>
        <end position="387"/>
    </location>
</feature>
<evidence type="ECO:0000313" key="11">
    <source>
        <dbReference type="Proteomes" id="UP000438699"/>
    </source>
</evidence>
<dbReference type="SUPFAM" id="SSF82866">
    <property type="entry name" value="Multidrug efflux transporter AcrB transmembrane domain"/>
    <property type="match status" value="2"/>
</dbReference>
<dbReference type="Gene3D" id="3.30.70.1430">
    <property type="entry name" value="Multidrug efflux transporter AcrB pore domain"/>
    <property type="match status" value="2"/>
</dbReference>
<keyword evidence="6 9" id="KW-0812">Transmembrane</keyword>
<keyword evidence="5" id="KW-0997">Cell inner membrane</keyword>
<organism evidence="10 11">
    <name type="scientific">Pseudodesulfovibrio senegalensis</name>
    <dbReference type="NCBI Taxonomy" id="1721087"/>
    <lineage>
        <taxon>Bacteria</taxon>
        <taxon>Pseudomonadati</taxon>
        <taxon>Thermodesulfobacteriota</taxon>
        <taxon>Desulfovibrionia</taxon>
        <taxon>Desulfovibrionales</taxon>
        <taxon>Desulfovibrionaceae</taxon>
    </lineage>
</organism>
<reference evidence="10 11" key="1">
    <citation type="journal article" date="2017" name="Int. J. Syst. Evol. Microbiol.">
        <title>Desulfovibrio senegalensis sp. nov., a mesophilic sulfate reducer isolated from marine sediment.</title>
        <authorList>
            <person name="Thioye A."/>
            <person name="Gam Z.B.A."/>
            <person name="Mbengue M."/>
            <person name="Cayol J.L."/>
            <person name="Joseph-Bartoli M."/>
            <person name="Toure-Kane C."/>
            <person name="Labat M."/>
        </authorList>
    </citation>
    <scope>NUCLEOTIDE SEQUENCE [LARGE SCALE GENOMIC DNA]</scope>
    <source>
        <strain evidence="10 11">DSM 101509</strain>
    </source>
</reference>
<feature type="transmembrane region" description="Helical" evidence="9">
    <location>
        <begin position="341"/>
        <end position="360"/>
    </location>
</feature>
<feature type="transmembrane region" description="Helical" evidence="9">
    <location>
        <begin position="895"/>
        <end position="915"/>
    </location>
</feature>
<evidence type="ECO:0000256" key="7">
    <source>
        <dbReference type="ARBA" id="ARBA00022989"/>
    </source>
</evidence>
<dbReference type="GO" id="GO:0015562">
    <property type="term" value="F:efflux transmembrane transporter activity"/>
    <property type="evidence" value="ECO:0007669"/>
    <property type="project" value="InterPro"/>
</dbReference>
<dbReference type="GO" id="GO:0009636">
    <property type="term" value="P:response to toxic substance"/>
    <property type="evidence" value="ECO:0007669"/>
    <property type="project" value="UniProtKB-ARBA"/>
</dbReference>
<dbReference type="Gene3D" id="3.30.70.1320">
    <property type="entry name" value="Multidrug efflux transporter AcrB pore domain like"/>
    <property type="match status" value="1"/>
</dbReference>
<evidence type="ECO:0000256" key="8">
    <source>
        <dbReference type="ARBA" id="ARBA00023136"/>
    </source>
</evidence>
<dbReference type="NCBIfam" id="NF000282">
    <property type="entry name" value="RND_permease_1"/>
    <property type="match status" value="1"/>
</dbReference>
<feature type="transmembrane region" description="Helical" evidence="9">
    <location>
        <begin position="471"/>
        <end position="498"/>
    </location>
</feature>
<dbReference type="EMBL" id="WAIE01000002">
    <property type="protein sequence ID" value="KAB1442184.1"/>
    <property type="molecule type" value="Genomic_DNA"/>
</dbReference>
<keyword evidence="7 9" id="KW-1133">Transmembrane helix</keyword>
<comment type="caution">
    <text evidence="10">The sequence shown here is derived from an EMBL/GenBank/DDBJ whole genome shotgun (WGS) entry which is preliminary data.</text>
</comment>
<dbReference type="Gene3D" id="3.30.2090.10">
    <property type="entry name" value="Multidrug efflux transporter AcrB TolC docking domain, DN and DC subdomains"/>
    <property type="match status" value="2"/>
</dbReference>
<evidence type="ECO:0000313" key="10">
    <source>
        <dbReference type="EMBL" id="KAB1442184.1"/>
    </source>
</evidence>
<dbReference type="InterPro" id="IPR004764">
    <property type="entry name" value="MdtF-like"/>
</dbReference>
<feature type="transmembrane region" description="Helical" evidence="9">
    <location>
        <begin position="393"/>
        <end position="414"/>
    </location>
</feature>
<name>A0A6N6N4P1_9BACT</name>
<evidence type="ECO:0000256" key="2">
    <source>
        <dbReference type="ARBA" id="ARBA00010942"/>
    </source>
</evidence>
<dbReference type="OrthoDB" id="9759330at2"/>
<feature type="transmembrane region" description="Helical" evidence="9">
    <location>
        <begin position="542"/>
        <end position="559"/>
    </location>
</feature>
<evidence type="ECO:0000256" key="5">
    <source>
        <dbReference type="ARBA" id="ARBA00022519"/>
    </source>
</evidence>
<comment type="subcellular location">
    <subcellularLocation>
        <location evidence="1">Cell inner membrane</location>
        <topology evidence="1">Multi-pass membrane protein</topology>
    </subcellularLocation>
</comment>
<feature type="transmembrane region" description="Helical" evidence="9">
    <location>
        <begin position="869"/>
        <end position="888"/>
    </location>
</feature>
<accession>A0A6N6N4P1</accession>
<dbReference type="GO" id="GO:0005886">
    <property type="term" value="C:plasma membrane"/>
    <property type="evidence" value="ECO:0007669"/>
    <property type="project" value="UniProtKB-SubCell"/>
</dbReference>
<dbReference type="GO" id="GO:0042910">
    <property type="term" value="F:xenobiotic transmembrane transporter activity"/>
    <property type="evidence" value="ECO:0007669"/>
    <property type="project" value="TreeGrafter"/>
</dbReference>
<feature type="transmembrane region" description="Helical" evidence="9">
    <location>
        <begin position="1006"/>
        <end position="1028"/>
    </location>
</feature>
<dbReference type="PANTHER" id="PTHR32063:SF10">
    <property type="entry name" value="EFFLUX PUMP MEMBRANE TRANSPORTER"/>
    <property type="match status" value="1"/>
</dbReference>
<dbReference type="Gene3D" id="3.30.70.1440">
    <property type="entry name" value="Multidrug efflux transporter AcrB pore domain"/>
    <property type="match status" value="1"/>
</dbReference>
<comment type="similarity">
    <text evidence="2">Belongs to the resistance-nodulation-cell division (RND) (TC 2.A.6) family.</text>
</comment>
<dbReference type="InterPro" id="IPR001036">
    <property type="entry name" value="Acrflvin-R"/>
</dbReference>
<dbReference type="Pfam" id="PF00873">
    <property type="entry name" value="ACR_tran"/>
    <property type="match status" value="1"/>
</dbReference>
<keyword evidence="11" id="KW-1185">Reference proteome</keyword>
<feature type="transmembrane region" description="Helical" evidence="9">
    <location>
        <begin position="439"/>
        <end position="459"/>
    </location>
</feature>
<dbReference type="FunFam" id="3.30.70.1430:FF:000001">
    <property type="entry name" value="Efflux pump membrane transporter"/>
    <property type="match status" value="1"/>
</dbReference>
<evidence type="ECO:0000256" key="6">
    <source>
        <dbReference type="ARBA" id="ARBA00022692"/>
    </source>
</evidence>
<evidence type="ECO:0000256" key="4">
    <source>
        <dbReference type="ARBA" id="ARBA00022475"/>
    </source>
</evidence>
<dbReference type="FunFam" id="1.20.1640.10:FF:000001">
    <property type="entry name" value="Efflux pump membrane transporter"/>
    <property type="match status" value="1"/>
</dbReference>
<evidence type="ECO:0000256" key="9">
    <source>
        <dbReference type="SAM" id="Phobius"/>
    </source>
</evidence>
<keyword evidence="4" id="KW-1003">Cell membrane</keyword>
<sequence>MSDFFINRPNFAWVVAIFISLAGILAIPSMPMEKYPSVAPPQISIGLVYPGASAQTLTDTVVSQIEEELNGAKGLLYYESISYSNGTADITVTFKPGTDPDFAQVDVQNRLSNAESSLPQAVLDQGIEVEQTSAGFLMVYALSYTENNGQDPQVLADIMARNVNNEIRRVEGVGKVQFFAAESAMRVWVDPQKLLSYGLSISDVNQAITAQNVQVPAGSFGSRPGNLDQEMSATLIVRGMLQSPEEFGHIILHADVDGSVVHLSDVARIEVGPESYNTQSRLNGHEAAAAAVQLAPGGNALGTVERVRARLDEIKQTLPEGIQVTIPLDTSKFVDVAIEKVVHTLFEAIVLVFLVMFLFLQNFRYTLIPSIVVPVCLLGTFGVMYVVGFSINMMTMFGMVLAIGILVDDAIVVVENVERIMSTEGLPPKEATIKAMKQISGAIVGITLVLSAVFFPLGFMSGSVGVIYRQFAISVAVSILISGFLALTMTPALCATLLRPVAKGSHEAKAGFFGWFNRKFDILGERYQGLTGKLVTKTGRMMIIYLALLIGLGFVYMRLPSGFVPNEDQGYMVCSVQLPPGATYPRALTQVKKIEHFFENTPAIDNAFTVLGFSFSGQGQNAAAAFPMFKDWSERGEGESATDIVLKANMAFSGLDDGFAFAVNPAPIDGLGNTGGFSLRLEDRSGVGRAKLAQSAGMILSKANQSPVLSYARIDGLPDAPQLRVEIDRDKAETQGVNFSDIRTVLASAFGSANVNDFANSGRMQNVVVQADAKYRRSPESLETLYVPNSSGDQVPLTSVVNTSWEIGPVQVVRYNGYPSFKLTGGAAPGYSTGEVMDEMENIMQDLPKGISYEWTELSYQEKQSGAQAPMLFSLALVVVFLLLVALYESWAIPLSVMLIVPIGALGSVLMVTLLGMDNDVYFKVGLITIIGLASKNAILIVEFAKDLYAEGHGLKESAIQAARLRFRPIIMTSMAFILGVIPLAVAHGAGAASQRAIGTGVIGGMLSASVLGIIFAPVFFVGVLALVRKIRAGRNSHNDTPAA</sequence>
<dbReference type="NCBIfam" id="TIGR00915">
    <property type="entry name" value="2A0602"/>
    <property type="match status" value="1"/>
</dbReference>
<feature type="transmembrane region" description="Helical" evidence="9">
    <location>
        <begin position="965"/>
        <end position="986"/>
    </location>
</feature>
<dbReference type="SUPFAM" id="SSF82693">
    <property type="entry name" value="Multidrug efflux transporter AcrB pore domain, PN1, PN2, PC1 and PC2 subdomains"/>
    <property type="match status" value="4"/>
</dbReference>
<dbReference type="PRINTS" id="PR00702">
    <property type="entry name" value="ACRIFLAVINRP"/>
</dbReference>
<keyword evidence="8 9" id="KW-0472">Membrane</keyword>